<accession>A0A0F9TVM2</accession>
<sequence length="69" mass="7386">MRHIARLPSRAAQAVGVGIKQSAQGGIHVAWSPISSWGARQQKITSKGYASVGVRDGKITRTDLWNDSA</sequence>
<gene>
    <name evidence="1" type="ORF">LCGC14_0299960</name>
</gene>
<reference evidence="1" key="1">
    <citation type="journal article" date="2015" name="Nature">
        <title>Complex archaea that bridge the gap between prokaryotes and eukaryotes.</title>
        <authorList>
            <person name="Spang A."/>
            <person name="Saw J.H."/>
            <person name="Jorgensen S.L."/>
            <person name="Zaremba-Niedzwiedzka K."/>
            <person name="Martijn J."/>
            <person name="Lind A.E."/>
            <person name="van Eijk R."/>
            <person name="Schleper C."/>
            <person name="Guy L."/>
            <person name="Ettema T.J."/>
        </authorList>
    </citation>
    <scope>NUCLEOTIDE SEQUENCE</scope>
</reference>
<name>A0A0F9TVM2_9ZZZZ</name>
<proteinExistence type="predicted"/>
<dbReference type="EMBL" id="LAZR01000186">
    <property type="protein sequence ID" value="KKN83364.1"/>
    <property type="molecule type" value="Genomic_DNA"/>
</dbReference>
<evidence type="ECO:0000313" key="1">
    <source>
        <dbReference type="EMBL" id="KKN83364.1"/>
    </source>
</evidence>
<protein>
    <submittedName>
        <fullName evidence="1">Uncharacterized protein</fullName>
    </submittedName>
</protein>
<organism evidence="1">
    <name type="scientific">marine sediment metagenome</name>
    <dbReference type="NCBI Taxonomy" id="412755"/>
    <lineage>
        <taxon>unclassified sequences</taxon>
        <taxon>metagenomes</taxon>
        <taxon>ecological metagenomes</taxon>
    </lineage>
</organism>
<dbReference type="AlphaFoldDB" id="A0A0F9TVM2"/>
<comment type="caution">
    <text evidence="1">The sequence shown here is derived from an EMBL/GenBank/DDBJ whole genome shotgun (WGS) entry which is preliminary data.</text>
</comment>